<feature type="region of interest" description="Disordered" evidence="1">
    <location>
        <begin position="122"/>
        <end position="176"/>
    </location>
</feature>
<accession>A0A550BT16</accession>
<dbReference type="Proteomes" id="UP000320762">
    <property type="component" value="Unassembled WGS sequence"/>
</dbReference>
<evidence type="ECO:0000313" key="2">
    <source>
        <dbReference type="EMBL" id="TRM55682.1"/>
    </source>
</evidence>
<protein>
    <submittedName>
        <fullName evidence="2">Uncharacterized protein</fullName>
    </submittedName>
</protein>
<organism evidence="2 3">
    <name type="scientific">Schizophyllum amplum</name>
    <dbReference type="NCBI Taxonomy" id="97359"/>
    <lineage>
        <taxon>Eukaryota</taxon>
        <taxon>Fungi</taxon>
        <taxon>Dikarya</taxon>
        <taxon>Basidiomycota</taxon>
        <taxon>Agaricomycotina</taxon>
        <taxon>Agaricomycetes</taxon>
        <taxon>Agaricomycetidae</taxon>
        <taxon>Agaricales</taxon>
        <taxon>Schizophyllaceae</taxon>
        <taxon>Schizophyllum</taxon>
    </lineage>
</organism>
<feature type="compositionally biased region" description="Polar residues" evidence="1">
    <location>
        <begin position="249"/>
        <end position="275"/>
    </location>
</feature>
<evidence type="ECO:0000256" key="1">
    <source>
        <dbReference type="SAM" id="MobiDB-lite"/>
    </source>
</evidence>
<dbReference type="AlphaFoldDB" id="A0A550BT16"/>
<comment type="caution">
    <text evidence="2">The sequence shown here is derived from an EMBL/GenBank/DDBJ whole genome shotgun (WGS) entry which is preliminary data.</text>
</comment>
<evidence type="ECO:0000313" key="3">
    <source>
        <dbReference type="Proteomes" id="UP000320762"/>
    </source>
</evidence>
<name>A0A550BT16_9AGAR</name>
<proteinExistence type="predicted"/>
<dbReference type="EMBL" id="VDMD01000104">
    <property type="protein sequence ID" value="TRM55682.1"/>
    <property type="molecule type" value="Genomic_DNA"/>
</dbReference>
<feature type="region of interest" description="Disordered" evidence="1">
    <location>
        <begin position="249"/>
        <end position="279"/>
    </location>
</feature>
<gene>
    <name evidence="2" type="ORF">BD626DRAFT_636656</name>
</gene>
<feature type="compositionally biased region" description="Low complexity" evidence="1">
    <location>
        <begin position="158"/>
        <end position="167"/>
    </location>
</feature>
<reference evidence="2 3" key="1">
    <citation type="journal article" date="2019" name="New Phytol.">
        <title>Comparative genomics reveals unique wood-decay strategies and fruiting body development in the Schizophyllaceae.</title>
        <authorList>
            <person name="Almasi E."/>
            <person name="Sahu N."/>
            <person name="Krizsan K."/>
            <person name="Balint B."/>
            <person name="Kovacs G.M."/>
            <person name="Kiss B."/>
            <person name="Cseklye J."/>
            <person name="Drula E."/>
            <person name="Henrissat B."/>
            <person name="Nagy I."/>
            <person name="Chovatia M."/>
            <person name="Adam C."/>
            <person name="LaButti K."/>
            <person name="Lipzen A."/>
            <person name="Riley R."/>
            <person name="Grigoriev I.V."/>
            <person name="Nagy L.G."/>
        </authorList>
    </citation>
    <scope>NUCLEOTIDE SEQUENCE [LARGE SCALE GENOMIC DNA]</scope>
    <source>
        <strain evidence="2 3">NL-1724</strain>
    </source>
</reference>
<keyword evidence="3" id="KW-1185">Reference proteome</keyword>
<sequence length="316" mass="36310">MCLMAQYDMLYRINLHRHCLARKSLLSVMKNNTTIITYEEGLERERIRREDAARREHAEAERLEREKTAAHDLAMLREHQAESERLLLATGSTRPLSPAPYGSVYPRHYWNGTFFEHIRTPAPQHRRDKPLPPLPAENAVAEESHPTQSGEISDLRRSNSSSSTRPSPVTWSNARSHHSREVYLYRDALDPAARVEYDRRCRERAWRADGALADLQSEENYRNGPPSSRRYYSERSHPGLNERLFSLSSATLVSRPSTRGRPSTDRMPSSTTHKNYSLPDLVLPQIPPLALKKPSLVKRFTSRLRAISSAHNTKKI</sequence>